<dbReference type="InterPro" id="IPR036047">
    <property type="entry name" value="F-box-like_dom_sf"/>
</dbReference>
<feature type="domain" description="F-box" evidence="2">
    <location>
        <begin position="32"/>
        <end position="78"/>
    </location>
</feature>
<organism evidence="3 4">
    <name type="scientific">Humicola insolens</name>
    <name type="common">Soft-rot fungus</name>
    <dbReference type="NCBI Taxonomy" id="85995"/>
    <lineage>
        <taxon>Eukaryota</taxon>
        <taxon>Fungi</taxon>
        <taxon>Dikarya</taxon>
        <taxon>Ascomycota</taxon>
        <taxon>Pezizomycotina</taxon>
        <taxon>Sordariomycetes</taxon>
        <taxon>Sordariomycetidae</taxon>
        <taxon>Sordariales</taxon>
        <taxon>Chaetomiaceae</taxon>
        <taxon>Mycothermus</taxon>
    </lineage>
</organism>
<dbReference type="InterPro" id="IPR039719">
    <property type="entry name" value="FBXO28"/>
</dbReference>
<dbReference type="InterPro" id="IPR001810">
    <property type="entry name" value="F-box_dom"/>
</dbReference>
<evidence type="ECO:0000259" key="2">
    <source>
        <dbReference type="PROSITE" id="PS50181"/>
    </source>
</evidence>
<name>A0ABR3VRR5_HUMIN</name>
<dbReference type="Gene3D" id="1.20.1280.50">
    <property type="match status" value="1"/>
</dbReference>
<dbReference type="SUPFAM" id="SSF81383">
    <property type="entry name" value="F-box domain"/>
    <property type="match status" value="1"/>
</dbReference>
<protein>
    <recommendedName>
        <fullName evidence="2">F-box domain-containing protein</fullName>
    </recommendedName>
</protein>
<dbReference type="EMBL" id="JAZGSY010000001">
    <property type="protein sequence ID" value="KAL1844352.1"/>
    <property type="molecule type" value="Genomic_DNA"/>
</dbReference>
<reference evidence="3 4" key="1">
    <citation type="journal article" date="2024" name="Commun. Biol.">
        <title>Comparative genomic analysis of thermophilic fungi reveals convergent evolutionary adaptations and gene losses.</title>
        <authorList>
            <person name="Steindorff A.S."/>
            <person name="Aguilar-Pontes M.V."/>
            <person name="Robinson A.J."/>
            <person name="Andreopoulos B."/>
            <person name="LaButti K."/>
            <person name="Kuo A."/>
            <person name="Mondo S."/>
            <person name="Riley R."/>
            <person name="Otillar R."/>
            <person name="Haridas S."/>
            <person name="Lipzen A."/>
            <person name="Grimwood J."/>
            <person name="Schmutz J."/>
            <person name="Clum A."/>
            <person name="Reid I.D."/>
            <person name="Moisan M.C."/>
            <person name="Butler G."/>
            <person name="Nguyen T.T.M."/>
            <person name="Dewar K."/>
            <person name="Conant G."/>
            <person name="Drula E."/>
            <person name="Henrissat B."/>
            <person name="Hansel C."/>
            <person name="Singer S."/>
            <person name="Hutchinson M.I."/>
            <person name="de Vries R.P."/>
            <person name="Natvig D.O."/>
            <person name="Powell A.J."/>
            <person name="Tsang A."/>
            <person name="Grigoriev I.V."/>
        </authorList>
    </citation>
    <scope>NUCLEOTIDE SEQUENCE [LARGE SCALE GENOMIC DNA]</scope>
    <source>
        <strain evidence="3 4">CBS 620.91</strain>
    </source>
</reference>
<dbReference type="PANTHER" id="PTHR13252:SF9">
    <property type="entry name" value="F-BOX ONLY PROTEIN 28"/>
    <property type="match status" value="1"/>
</dbReference>
<sequence>MSTCDPLLPDRQDPPVGNRTSPASRRQTHEANGMLNSEVREILLQIFSYLDPPSLTTLQLTSRRFLNLVRDDNLWRFRCLEESSFLATLDRRRRILRDGPPRPTERERVRIMANWDPSFPGEHVSWYEEYVQRHGPVAVNWFQLPYPYHDDGGGDGMNQRKTPDAVPTEARGFALYYPDGELAESVLAVAPLSDGGVCLWDVAGTRGRKGAIIARSRPGLFVDSQLHRAYFAVQRFLVEVDLLRLAVVGDASFPTSITALSPASPSVPLTVGERYGIHLYDYRSNAPPRDDTREVVQSYDSTRTKDFVKHRLHQDLLDMKVGKLKQCARLSGDSPLSIVHLQQPGREADLSDDIYVAGRFSNILHYDRRKFPAPRGSIHSGARLCAMTSLPYPFSVVNSELRRRAELSLEEVEKSKLSGGRTLIACGEYNTKGSLELYGLAKESDSDASGTPGGLQNSTLKNRQTCSPSKVLSVACHGTRIALSDGSGYIRWFEREGFTEVRRCHIGSSERCHASQGENGEEEGTSVFASAPGSSDELARKLLPTRPAVAAAAAGGDRHGGRHRVNNNDLVFWTGEKLGLVTFSARPGFWSEDFEDEQEDEHMRAEERERREYSDMMRRALERQADEVRFMGSLGLDI</sequence>
<evidence type="ECO:0000256" key="1">
    <source>
        <dbReference type="SAM" id="MobiDB-lite"/>
    </source>
</evidence>
<feature type="region of interest" description="Disordered" evidence="1">
    <location>
        <begin position="512"/>
        <end position="532"/>
    </location>
</feature>
<dbReference type="PANTHER" id="PTHR13252">
    <property type="entry name" value="F-BOX ONLY PROTEIN 28"/>
    <property type="match status" value="1"/>
</dbReference>
<feature type="region of interest" description="Disordered" evidence="1">
    <location>
        <begin position="1"/>
        <end position="32"/>
    </location>
</feature>
<keyword evidence="4" id="KW-1185">Reference proteome</keyword>
<proteinExistence type="predicted"/>
<accession>A0ABR3VRR5</accession>
<gene>
    <name evidence="3" type="ORF">VTJ49DRAFT_31</name>
</gene>
<dbReference type="Proteomes" id="UP001583172">
    <property type="component" value="Unassembled WGS sequence"/>
</dbReference>
<comment type="caution">
    <text evidence="3">The sequence shown here is derived from an EMBL/GenBank/DDBJ whole genome shotgun (WGS) entry which is preliminary data.</text>
</comment>
<evidence type="ECO:0000313" key="3">
    <source>
        <dbReference type="EMBL" id="KAL1844352.1"/>
    </source>
</evidence>
<dbReference type="Pfam" id="PF12937">
    <property type="entry name" value="F-box-like"/>
    <property type="match status" value="1"/>
</dbReference>
<evidence type="ECO:0000313" key="4">
    <source>
        <dbReference type="Proteomes" id="UP001583172"/>
    </source>
</evidence>
<dbReference type="PROSITE" id="PS50181">
    <property type="entry name" value="FBOX"/>
    <property type="match status" value="1"/>
</dbReference>
<dbReference type="SMART" id="SM00256">
    <property type="entry name" value="FBOX"/>
    <property type="match status" value="1"/>
</dbReference>